<dbReference type="PANTHER" id="PTHR45907">
    <property type="entry name" value="SERPENTINE RECEPTOR, CLASS J"/>
    <property type="match status" value="1"/>
</dbReference>
<dbReference type="Proteomes" id="UP001432322">
    <property type="component" value="Unassembled WGS sequence"/>
</dbReference>
<name>A0AAV5WLL5_9BILA</name>
<keyword evidence="1" id="KW-0472">Membrane</keyword>
<sequence>VEYFFSVISTITNSLLLFLIIRASQPTLGAYKYLLAIFATYDLFLTSQHILVDPKVHNFGSVFTIYSARYPDDPIPVAIYCAFFTVPFALTNINFLYRFWAVKSPEKLEKFRDSLFAFVLALYPIGEWVMW</sequence>
<dbReference type="InterPro" id="IPR019423">
    <property type="entry name" value="7TM_GPCR_serpentine_rcpt_Srj"/>
</dbReference>
<organism evidence="2 3">
    <name type="scientific">Pristionchus fissidentatus</name>
    <dbReference type="NCBI Taxonomy" id="1538716"/>
    <lineage>
        <taxon>Eukaryota</taxon>
        <taxon>Metazoa</taxon>
        <taxon>Ecdysozoa</taxon>
        <taxon>Nematoda</taxon>
        <taxon>Chromadorea</taxon>
        <taxon>Rhabditida</taxon>
        <taxon>Rhabditina</taxon>
        <taxon>Diplogasteromorpha</taxon>
        <taxon>Diplogasteroidea</taxon>
        <taxon>Neodiplogasteridae</taxon>
        <taxon>Pristionchus</taxon>
    </lineage>
</organism>
<dbReference type="AlphaFoldDB" id="A0AAV5WLL5"/>
<dbReference type="InterPro" id="IPR019428">
    <property type="entry name" value="7TM_GPCR_serpentine_rcpt_Str"/>
</dbReference>
<comment type="caution">
    <text evidence="2">The sequence shown here is derived from an EMBL/GenBank/DDBJ whole genome shotgun (WGS) entry which is preliminary data.</text>
</comment>
<accession>A0AAV5WLL5</accession>
<dbReference type="EMBL" id="BTSY01000006">
    <property type="protein sequence ID" value="GMT31425.1"/>
    <property type="molecule type" value="Genomic_DNA"/>
</dbReference>
<feature type="transmembrane region" description="Helical" evidence="1">
    <location>
        <begin position="6"/>
        <end position="21"/>
    </location>
</feature>
<evidence type="ECO:0000256" key="1">
    <source>
        <dbReference type="SAM" id="Phobius"/>
    </source>
</evidence>
<evidence type="ECO:0008006" key="4">
    <source>
        <dbReference type="Google" id="ProtNLM"/>
    </source>
</evidence>
<feature type="non-terminal residue" evidence="2">
    <location>
        <position position="131"/>
    </location>
</feature>
<keyword evidence="3" id="KW-1185">Reference proteome</keyword>
<feature type="transmembrane region" description="Helical" evidence="1">
    <location>
        <begin position="33"/>
        <end position="51"/>
    </location>
</feature>
<dbReference type="PANTHER" id="PTHR45907:SF16">
    <property type="entry name" value="SERPENTINE RECEPTOR, CLASS J"/>
    <property type="match status" value="1"/>
</dbReference>
<reference evidence="2" key="1">
    <citation type="submission" date="2023-10" db="EMBL/GenBank/DDBJ databases">
        <title>Genome assembly of Pristionchus species.</title>
        <authorList>
            <person name="Yoshida K."/>
            <person name="Sommer R.J."/>
        </authorList>
    </citation>
    <scope>NUCLEOTIDE SEQUENCE</scope>
    <source>
        <strain evidence="2">RS5133</strain>
    </source>
</reference>
<gene>
    <name evidence="2" type="ORF">PFISCL1PPCAC_22722</name>
</gene>
<dbReference type="Pfam" id="PF10326">
    <property type="entry name" value="7TM_GPCR_Str"/>
    <property type="match status" value="1"/>
</dbReference>
<feature type="non-terminal residue" evidence="2">
    <location>
        <position position="1"/>
    </location>
</feature>
<evidence type="ECO:0000313" key="2">
    <source>
        <dbReference type="EMBL" id="GMT31425.1"/>
    </source>
</evidence>
<protein>
    <recommendedName>
        <fullName evidence="4">G protein-coupled receptor</fullName>
    </recommendedName>
</protein>
<keyword evidence="1" id="KW-0812">Transmembrane</keyword>
<keyword evidence="1" id="KW-1133">Transmembrane helix</keyword>
<evidence type="ECO:0000313" key="3">
    <source>
        <dbReference type="Proteomes" id="UP001432322"/>
    </source>
</evidence>
<feature type="transmembrane region" description="Helical" evidence="1">
    <location>
        <begin position="77"/>
        <end position="99"/>
    </location>
</feature>
<proteinExistence type="predicted"/>